<comment type="caution">
    <text evidence="4">The sequence shown here is derived from an EMBL/GenBank/DDBJ whole genome shotgun (WGS) entry which is preliminary data.</text>
</comment>
<evidence type="ECO:0000313" key="4">
    <source>
        <dbReference type="EMBL" id="KAB2345080.1"/>
    </source>
</evidence>
<feature type="compositionally biased region" description="Low complexity" evidence="1">
    <location>
        <begin position="75"/>
        <end position="87"/>
    </location>
</feature>
<keyword evidence="2" id="KW-0472">Membrane</keyword>
<keyword evidence="5" id="KW-1185">Reference proteome</keyword>
<dbReference type="PROSITE" id="PS51178">
    <property type="entry name" value="PASTA"/>
    <property type="match status" value="2"/>
</dbReference>
<dbReference type="OrthoDB" id="3483593at2"/>
<name>A0A6H9YUJ6_9ACTN</name>
<proteinExistence type="predicted"/>
<evidence type="ECO:0000256" key="2">
    <source>
        <dbReference type="SAM" id="Phobius"/>
    </source>
</evidence>
<feature type="domain" description="PASTA" evidence="3">
    <location>
        <begin position="175"/>
        <end position="233"/>
    </location>
</feature>
<dbReference type="SMART" id="SM00740">
    <property type="entry name" value="PASTA"/>
    <property type="match status" value="2"/>
</dbReference>
<feature type="transmembrane region" description="Helical" evidence="2">
    <location>
        <begin position="43"/>
        <end position="65"/>
    </location>
</feature>
<dbReference type="InterPro" id="IPR005543">
    <property type="entry name" value="PASTA_dom"/>
</dbReference>
<reference evidence="4 5" key="1">
    <citation type="submission" date="2019-09" db="EMBL/GenBank/DDBJ databases">
        <title>Actinomadura physcomitrii sp. nov., a novel actinomycete isolated from moss [Physcomitrium sphaericum (Ludw) Fuernr].</title>
        <authorList>
            <person name="Zhuang X."/>
            <person name="Liu C."/>
        </authorList>
    </citation>
    <scope>NUCLEOTIDE SEQUENCE [LARGE SCALE GENOMIC DNA]</scope>
    <source>
        <strain evidence="4 5">HMC1</strain>
    </source>
</reference>
<sequence>MPEQRPGGPAQAPDVPVAGSRVSPAVTAEPPPDHTEPEMSVRAMVLMAGIMSVAVACVFGLTLLLGGTSPSASRPPAGGQAQATPGGQEPPPSPAPTGTSTAPPVTLPAVTGLSTTSAIGQLAARKIPLGAVIRVPSSQSAGLVVRSYPAGGTTVRSDAPVTLYVSAGQGGSITGKEVAVPYFIGVSEQQARSTAAMLGFQITLANTGTVVAGQQPRPGAVYLRGSTITLTMR</sequence>
<dbReference type="Pfam" id="PF03793">
    <property type="entry name" value="PASTA"/>
    <property type="match status" value="2"/>
</dbReference>
<protein>
    <submittedName>
        <fullName evidence="4">PASTA domain-containing protein</fullName>
    </submittedName>
</protein>
<gene>
    <name evidence="4" type="ORF">F8566_27755</name>
</gene>
<feature type="domain" description="PASTA" evidence="3">
    <location>
        <begin position="101"/>
        <end position="167"/>
    </location>
</feature>
<dbReference type="Proteomes" id="UP000468735">
    <property type="component" value="Unassembled WGS sequence"/>
</dbReference>
<dbReference type="Gene3D" id="3.30.10.20">
    <property type="match status" value="2"/>
</dbReference>
<feature type="region of interest" description="Disordered" evidence="1">
    <location>
        <begin position="1"/>
        <end position="37"/>
    </location>
</feature>
<dbReference type="EMBL" id="WBMT01000014">
    <property type="protein sequence ID" value="KAB2345080.1"/>
    <property type="molecule type" value="Genomic_DNA"/>
</dbReference>
<evidence type="ECO:0000313" key="5">
    <source>
        <dbReference type="Proteomes" id="UP000468735"/>
    </source>
</evidence>
<dbReference type="CDD" id="cd06577">
    <property type="entry name" value="PASTA_pknB"/>
    <property type="match status" value="2"/>
</dbReference>
<dbReference type="RefSeq" id="WP_151564792.1">
    <property type="nucleotide sequence ID" value="NZ_WBMT01000014.1"/>
</dbReference>
<organism evidence="4 5">
    <name type="scientific">Actinomadura rudentiformis</name>
    <dbReference type="NCBI Taxonomy" id="359158"/>
    <lineage>
        <taxon>Bacteria</taxon>
        <taxon>Bacillati</taxon>
        <taxon>Actinomycetota</taxon>
        <taxon>Actinomycetes</taxon>
        <taxon>Streptosporangiales</taxon>
        <taxon>Thermomonosporaceae</taxon>
        <taxon>Actinomadura</taxon>
    </lineage>
</organism>
<keyword evidence="2" id="KW-0812">Transmembrane</keyword>
<accession>A0A6H9YUJ6</accession>
<feature type="region of interest" description="Disordered" evidence="1">
    <location>
        <begin position="70"/>
        <end position="106"/>
    </location>
</feature>
<dbReference type="AlphaFoldDB" id="A0A6H9YUJ6"/>
<keyword evidence="2" id="KW-1133">Transmembrane helix</keyword>
<evidence type="ECO:0000256" key="1">
    <source>
        <dbReference type="SAM" id="MobiDB-lite"/>
    </source>
</evidence>
<dbReference type="SUPFAM" id="SSF54184">
    <property type="entry name" value="Penicillin-binding protein 2x (pbp-2x), c-terminal domain"/>
    <property type="match status" value="1"/>
</dbReference>
<evidence type="ECO:0000259" key="3">
    <source>
        <dbReference type="PROSITE" id="PS51178"/>
    </source>
</evidence>